<dbReference type="OrthoDB" id="1434917at2"/>
<dbReference type="KEGG" id="emar:D1013_05635"/>
<evidence type="ECO:0000259" key="1">
    <source>
        <dbReference type="Pfam" id="PF12867"/>
    </source>
</evidence>
<dbReference type="AlphaFoldDB" id="A0A3G2L3U8"/>
<dbReference type="InterPro" id="IPR024775">
    <property type="entry name" value="DinB-like"/>
</dbReference>
<dbReference type="Proteomes" id="UP000276309">
    <property type="component" value="Chromosome"/>
</dbReference>
<dbReference type="SUPFAM" id="SSF109854">
    <property type="entry name" value="DinB/YfiT-like putative metalloenzymes"/>
    <property type="match status" value="1"/>
</dbReference>
<dbReference type="InterPro" id="IPR034660">
    <property type="entry name" value="DinB/YfiT-like"/>
</dbReference>
<accession>A0A3G2L3U8</accession>
<reference evidence="2 3" key="1">
    <citation type="submission" date="2018-08" db="EMBL/GenBank/DDBJ databases">
        <title>The reduced genetic potential of extracellular carbohydrate catabolism in Euzebyella marina RN62, a Flavobacteriia bacterium isolated from the hadal water.</title>
        <authorList>
            <person name="Xue C."/>
        </authorList>
    </citation>
    <scope>NUCLEOTIDE SEQUENCE [LARGE SCALE GENOMIC DNA]</scope>
    <source>
        <strain evidence="2 3">RN62</strain>
    </source>
</reference>
<dbReference type="Gene3D" id="1.20.120.450">
    <property type="entry name" value="dinb family like domain"/>
    <property type="match status" value="1"/>
</dbReference>
<gene>
    <name evidence="2" type="ORF">D1013_05635</name>
</gene>
<evidence type="ECO:0000313" key="3">
    <source>
        <dbReference type="Proteomes" id="UP000276309"/>
    </source>
</evidence>
<dbReference type="RefSeq" id="WP_121847942.1">
    <property type="nucleotide sequence ID" value="NZ_CP032050.1"/>
</dbReference>
<sequence>MLQFNLNRTLEILERTPVVLENLLFGLSEEWLYNNEGEKTWSPYDVLGHLIVGEKTDWLVRVKIILKSDDKHFRPFDRFAQFNEEDDREIGEMLEEFKTLRFQNLQELKAFHLSESDLKQTGIHPEFGTVTLSQLITTWGVHDLGHIGQISRVMAFQHKNEVGPWISYLGILKK</sequence>
<evidence type="ECO:0000313" key="2">
    <source>
        <dbReference type="EMBL" id="AYN66891.1"/>
    </source>
</evidence>
<proteinExistence type="predicted"/>
<protein>
    <submittedName>
        <fullName evidence="2">DinB family protein</fullName>
    </submittedName>
</protein>
<name>A0A3G2L3U8_9FLAO</name>
<feature type="domain" description="DinB-like" evidence="1">
    <location>
        <begin position="13"/>
        <end position="150"/>
    </location>
</feature>
<dbReference type="Pfam" id="PF12867">
    <property type="entry name" value="DinB_2"/>
    <property type="match status" value="1"/>
</dbReference>
<keyword evidence="3" id="KW-1185">Reference proteome</keyword>
<dbReference type="EMBL" id="CP032050">
    <property type="protein sequence ID" value="AYN66891.1"/>
    <property type="molecule type" value="Genomic_DNA"/>
</dbReference>
<organism evidence="2 3">
    <name type="scientific">Euzebyella marina</name>
    <dbReference type="NCBI Taxonomy" id="1761453"/>
    <lineage>
        <taxon>Bacteria</taxon>
        <taxon>Pseudomonadati</taxon>
        <taxon>Bacteroidota</taxon>
        <taxon>Flavobacteriia</taxon>
        <taxon>Flavobacteriales</taxon>
        <taxon>Flavobacteriaceae</taxon>
        <taxon>Euzebyella</taxon>
    </lineage>
</organism>